<keyword evidence="10" id="KW-1185">Reference proteome</keyword>
<evidence type="ECO:0000313" key="10">
    <source>
        <dbReference type="Proteomes" id="UP000075901"/>
    </source>
</evidence>
<keyword evidence="2" id="KW-0479">Metal-binding</keyword>
<dbReference type="InterPro" id="IPR013087">
    <property type="entry name" value="Znf_C2H2_type"/>
</dbReference>
<accession>A0A182T771</accession>
<dbReference type="PANTHER" id="PTHR24406">
    <property type="entry name" value="TRANSCRIPTIONAL REPRESSOR CTCFL-RELATED"/>
    <property type="match status" value="1"/>
</dbReference>
<feature type="domain" description="C2H2-type" evidence="8">
    <location>
        <begin position="231"/>
        <end position="258"/>
    </location>
</feature>
<dbReference type="VEuPathDB" id="VectorBase:AMAM021016"/>
<organism evidence="9 10">
    <name type="scientific">Anopheles maculatus</name>
    <dbReference type="NCBI Taxonomy" id="74869"/>
    <lineage>
        <taxon>Eukaryota</taxon>
        <taxon>Metazoa</taxon>
        <taxon>Ecdysozoa</taxon>
        <taxon>Arthropoda</taxon>
        <taxon>Hexapoda</taxon>
        <taxon>Insecta</taxon>
        <taxon>Pterygota</taxon>
        <taxon>Neoptera</taxon>
        <taxon>Endopterygota</taxon>
        <taxon>Diptera</taxon>
        <taxon>Nematocera</taxon>
        <taxon>Culicoidea</taxon>
        <taxon>Culicidae</taxon>
        <taxon>Anophelinae</taxon>
        <taxon>Anopheles</taxon>
        <taxon>Anopheles maculatus group</taxon>
    </lineage>
</organism>
<dbReference type="Gene3D" id="3.30.160.60">
    <property type="entry name" value="Classic Zinc Finger"/>
    <property type="match status" value="2"/>
</dbReference>
<reference evidence="9" key="2">
    <citation type="submission" date="2020-05" db="UniProtKB">
        <authorList>
            <consortium name="EnsemblMetazoa"/>
        </authorList>
    </citation>
    <scope>IDENTIFICATION</scope>
    <source>
        <strain evidence="9">maculatus3</strain>
    </source>
</reference>
<dbReference type="Proteomes" id="UP000075901">
    <property type="component" value="Unassembled WGS sequence"/>
</dbReference>
<dbReference type="GO" id="GO:0005634">
    <property type="term" value="C:nucleus"/>
    <property type="evidence" value="ECO:0007669"/>
    <property type="project" value="UniProtKB-SubCell"/>
</dbReference>
<dbReference type="InterPro" id="IPR036236">
    <property type="entry name" value="Znf_C2H2_sf"/>
</dbReference>
<dbReference type="PROSITE" id="PS50157">
    <property type="entry name" value="ZINC_FINGER_C2H2_2"/>
    <property type="match status" value="2"/>
</dbReference>
<dbReference type="AlphaFoldDB" id="A0A182T771"/>
<name>A0A182T771_9DIPT</name>
<evidence type="ECO:0000313" key="9">
    <source>
        <dbReference type="EnsemblMetazoa" id="AMAM021016-PA"/>
    </source>
</evidence>
<keyword evidence="5" id="KW-0862">Zinc</keyword>
<dbReference type="GO" id="GO:0008270">
    <property type="term" value="F:zinc ion binding"/>
    <property type="evidence" value="ECO:0007669"/>
    <property type="project" value="UniProtKB-KW"/>
</dbReference>
<sequence length="294" mass="34082">MVYTGIQINANQLDAYYVCLECTTILDTFDFFRKSCLKNDSIFHELWLAASVQETQDRIVETIDLSKQAEGTMDFDNEEHPAEEKENCNMIDIPTLLVVCQETPVVGECVQDSQQQTEEVMEEDDDFYSANYIKPSDKPFKDDFYFGDTTVYWSCYYWPPTRPEVKWRREPGKRKQHLCDVCGLMVTHIPTHAPVHKEQPTFACPYCPVKMKQKNGIMEHIQTVHLKVIKKTCHICGKSFIHRKTYVYHMRAHKDAGESFECKVCSKTFNRSVGLEVHVKKVHSLAKSVYPANN</sequence>
<keyword evidence="6" id="KW-0539">Nucleus</keyword>
<dbReference type="SMART" id="SM00355">
    <property type="entry name" value="ZnF_C2H2"/>
    <property type="match status" value="3"/>
</dbReference>
<protein>
    <recommendedName>
        <fullName evidence="8">C2H2-type domain-containing protein</fullName>
    </recommendedName>
</protein>
<reference evidence="10" key="1">
    <citation type="submission" date="2013-09" db="EMBL/GenBank/DDBJ databases">
        <title>The Genome Sequence of Anopheles maculatus species B.</title>
        <authorList>
            <consortium name="The Broad Institute Genomics Platform"/>
            <person name="Neafsey D.E."/>
            <person name="Besansky N."/>
            <person name="Howell P."/>
            <person name="Walton C."/>
            <person name="Young S.K."/>
            <person name="Zeng Q."/>
            <person name="Gargeya S."/>
            <person name="Fitzgerald M."/>
            <person name="Haas B."/>
            <person name="Abouelleil A."/>
            <person name="Allen A.W."/>
            <person name="Alvarado L."/>
            <person name="Arachchi H.M."/>
            <person name="Berlin A.M."/>
            <person name="Chapman S.B."/>
            <person name="Gainer-Dewar J."/>
            <person name="Goldberg J."/>
            <person name="Griggs A."/>
            <person name="Gujja S."/>
            <person name="Hansen M."/>
            <person name="Howarth C."/>
            <person name="Imamovic A."/>
            <person name="Ireland A."/>
            <person name="Larimer J."/>
            <person name="McCowan C."/>
            <person name="Murphy C."/>
            <person name="Pearson M."/>
            <person name="Poon T.W."/>
            <person name="Priest M."/>
            <person name="Roberts A."/>
            <person name="Saif S."/>
            <person name="Shea T."/>
            <person name="Sisk P."/>
            <person name="Sykes S."/>
            <person name="Wortman J."/>
            <person name="Nusbaum C."/>
            <person name="Birren B."/>
        </authorList>
    </citation>
    <scope>NUCLEOTIDE SEQUENCE [LARGE SCALE GENOMIC DNA]</scope>
    <source>
        <strain evidence="10">maculatus3</strain>
    </source>
</reference>
<dbReference type="PROSITE" id="PS00028">
    <property type="entry name" value="ZINC_FINGER_C2H2_1"/>
    <property type="match status" value="2"/>
</dbReference>
<evidence type="ECO:0000259" key="8">
    <source>
        <dbReference type="PROSITE" id="PS50157"/>
    </source>
</evidence>
<dbReference type="SUPFAM" id="SSF57667">
    <property type="entry name" value="beta-beta-alpha zinc fingers"/>
    <property type="match status" value="2"/>
</dbReference>
<feature type="domain" description="C2H2-type" evidence="8">
    <location>
        <begin position="260"/>
        <end position="288"/>
    </location>
</feature>
<dbReference type="InterPro" id="IPR050888">
    <property type="entry name" value="ZnF_C2H2-type_TF"/>
</dbReference>
<evidence type="ECO:0000256" key="5">
    <source>
        <dbReference type="ARBA" id="ARBA00022833"/>
    </source>
</evidence>
<evidence type="ECO:0000256" key="6">
    <source>
        <dbReference type="ARBA" id="ARBA00023242"/>
    </source>
</evidence>
<proteinExistence type="predicted"/>
<evidence type="ECO:0000256" key="4">
    <source>
        <dbReference type="ARBA" id="ARBA00022771"/>
    </source>
</evidence>
<comment type="subcellular location">
    <subcellularLocation>
        <location evidence="1">Nucleus</location>
    </subcellularLocation>
</comment>
<keyword evidence="4 7" id="KW-0863">Zinc-finger</keyword>
<evidence type="ECO:0000256" key="2">
    <source>
        <dbReference type="ARBA" id="ARBA00022723"/>
    </source>
</evidence>
<dbReference type="Pfam" id="PF00096">
    <property type="entry name" value="zf-C2H2"/>
    <property type="match status" value="2"/>
</dbReference>
<keyword evidence="3" id="KW-0677">Repeat</keyword>
<evidence type="ECO:0000256" key="1">
    <source>
        <dbReference type="ARBA" id="ARBA00004123"/>
    </source>
</evidence>
<dbReference type="EnsemblMetazoa" id="AMAM021016-RA">
    <property type="protein sequence ID" value="AMAM021016-PA"/>
    <property type="gene ID" value="AMAM021016"/>
</dbReference>
<evidence type="ECO:0000256" key="7">
    <source>
        <dbReference type="PROSITE-ProRule" id="PRU00042"/>
    </source>
</evidence>
<evidence type="ECO:0000256" key="3">
    <source>
        <dbReference type="ARBA" id="ARBA00022737"/>
    </source>
</evidence>